<proteinExistence type="predicted"/>
<reference evidence="2 3" key="1">
    <citation type="journal article" date="2020" name="ISME J.">
        <title>Comparative genomics reveals insights into cyanobacterial evolution and habitat adaptation.</title>
        <authorList>
            <person name="Chen M.Y."/>
            <person name="Teng W.K."/>
            <person name="Zhao L."/>
            <person name="Hu C.X."/>
            <person name="Zhou Y.K."/>
            <person name="Han B.P."/>
            <person name="Song L.R."/>
            <person name="Shu W.S."/>
        </authorList>
    </citation>
    <scope>NUCLEOTIDE SEQUENCE [LARGE SCALE GENOMIC DNA]</scope>
    <source>
        <strain evidence="2 3">FACHB-391</strain>
    </source>
</reference>
<keyword evidence="3" id="KW-1185">Reference proteome</keyword>
<organism evidence="2 3">
    <name type="scientific">Nostoc linckia FACHB-391</name>
    <dbReference type="NCBI Taxonomy" id="2692906"/>
    <lineage>
        <taxon>Bacteria</taxon>
        <taxon>Bacillati</taxon>
        <taxon>Cyanobacteriota</taxon>
        <taxon>Cyanophyceae</taxon>
        <taxon>Nostocales</taxon>
        <taxon>Nostocaceae</taxon>
        <taxon>Nostoc</taxon>
    </lineage>
</organism>
<keyword evidence="1" id="KW-0175">Coiled coil</keyword>
<evidence type="ECO:0000313" key="3">
    <source>
        <dbReference type="Proteomes" id="UP000604661"/>
    </source>
</evidence>
<dbReference type="InterPro" id="IPR025599">
    <property type="entry name" value="YjcZ"/>
</dbReference>
<gene>
    <name evidence="2" type="ORF">H6G95_37625</name>
</gene>
<evidence type="ECO:0000256" key="1">
    <source>
        <dbReference type="SAM" id="Coils"/>
    </source>
</evidence>
<accession>A0ABR8F7Z6</accession>
<feature type="coiled-coil region" evidence="1">
    <location>
        <begin position="115"/>
        <end position="160"/>
    </location>
</feature>
<protein>
    <submittedName>
        <fullName evidence="2">Uncharacterized protein</fullName>
    </submittedName>
</protein>
<sequence>MISPSTRTLEELQRRVPGVGDKAIIDLINGIQVSKDIIRYHKNRSWFGELWDKLDGSNSKRKLLLNGNLVSGQEALSSWILEVSDSLRISQVALKVTQNSLLEARDAIRKHKQSLQRQEYAIVQLSDQLDELAQKVTTRFNNLEAQVHRLEVRIAANEDLDHIFTAWAAGQTYTNFPWAVQVALLAREVFSSSVMMYELETGDTERYRQLLVNKIIATSKQLPDSFFGLSDLLDQSCMRMTKNDQELTAALLEIRSVPQQRLVNTPYLFVIGTTLELATLPTEARPAKPAQSALALCRAQIGTISRTTDVREFITYVVEETANDCMAMMQ</sequence>
<comment type="caution">
    <text evidence="2">The sequence shown here is derived from an EMBL/GenBank/DDBJ whole genome shotgun (WGS) entry which is preliminary data.</text>
</comment>
<dbReference type="Proteomes" id="UP000604661">
    <property type="component" value="Unassembled WGS sequence"/>
</dbReference>
<evidence type="ECO:0000313" key="2">
    <source>
        <dbReference type="EMBL" id="MBD2566161.1"/>
    </source>
</evidence>
<dbReference type="EMBL" id="JACJTE010000149">
    <property type="protein sequence ID" value="MBD2566161.1"/>
    <property type="molecule type" value="Genomic_DNA"/>
</dbReference>
<name>A0ABR8F7Z6_NOSLI</name>
<dbReference type="Pfam" id="PF13990">
    <property type="entry name" value="YjcZ"/>
    <property type="match status" value="1"/>
</dbReference>